<dbReference type="PROSITE" id="PS00108">
    <property type="entry name" value="PROTEIN_KINASE_ST"/>
    <property type="match status" value="1"/>
</dbReference>
<dbReference type="Pfam" id="PF00069">
    <property type="entry name" value="Pkinase"/>
    <property type="match status" value="1"/>
</dbReference>
<protein>
    <recommendedName>
        <fullName evidence="4">non-specific serine/threonine protein kinase</fullName>
        <ecNumber evidence="4">2.7.11.1</ecNumber>
    </recommendedName>
</protein>
<dbReference type="EC" id="2.7.11.1" evidence="4"/>
<dbReference type="GO" id="GO:0004674">
    <property type="term" value="F:protein serine/threonine kinase activity"/>
    <property type="evidence" value="ECO:0007669"/>
    <property type="project" value="UniProtKB-KW"/>
</dbReference>
<comment type="caution">
    <text evidence="25">The sequence shown here is derived from an EMBL/GenBank/DDBJ whole genome shotgun (WGS) entry which is preliminary data.</text>
</comment>
<keyword evidence="5" id="KW-1003">Cell membrane</keyword>
<evidence type="ECO:0000256" key="3">
    <source>
        <dbReference type="ARBA" id="ARBA00010217"/>
    </source>
</evidence>
<dbReference type="OrthoDB" id="4062651at2759"/>
<dbReference type="FunFam" id="2.60.120.200:FF:000103">
    <property type="entry name" value="L-type lectin-domain containing receptor kinase IX.1"/>
    <property type="match status" value="1"/>
</dbReference>
<comment type="function">
    <text evidence="20">Promotes hydrogen peroxide H(2)O(2) production and cell death.</text>
</comment>
<comment type="similarity">
    <text evidence="2">In the N-terminal section; belongs to the leguminous lectin family.</text>
</comment>
<keyword evidence="10" id="KW-0430">Lectin</keyword>
<keyword evidence="16 23" id="KW-0472">Membrane</keyword>
<keyword evidence="15 23" id="KW-1133">Transmembrane helix</keyword>
<keyword evidence="11 22" id="KW-0547">Nucleotide-binding</keyword>
<dbReference type="InterPro" id="IPR000719">
    <property type="entry name" value="Prot_kinase_dom"/>
</dbReference>
<dbReference type="PROSITE" id="PS00307">
    <property type="entry name" value="LECTIN_LEGUME_BETA"/>
    <property type="match status" value="1"/>
</dbReference>
<keyword evidence="13" id="KW-0611">Plant defense</keyword>
<gene>
    <name evidence="25" type="ORF">LSAT_V11C200079650</name>
</gene>
<dbReference type="Pfam" id="PF00139">
    <property type="entry name" value="Lectin_legB"/>
    <property type="match status" value="1"/>
</dbReference>
<evidence type="ECO:0000256" key="9">
    <source>
        <dbReference type="ARBA" id="ARBA00022729"/>
    </source>
</evidence>
<comment type="similarity">
    <text evidence="3">In the C-terminal section; belongs to the protein kinase superfamily. Ser/Thr protein kinase family.</text>
</comment>
<dbReference type="PROSITE" id="PS00107">
    <property type="entry name" value="PROTEIN_KINASE_ATP"/>
    <property type="match status" value="1"/>
</dbReference>
<keyword evidence="26" id="KW-1185">Reference proteome</keyword>
<dbReference type="PROSITE" id="PS50011">
    <property type="entry name" value="PROTEIN_KINASE_DOM"/>
    <property type="match status" value="1"/>
</dbReference>
<dbReference type="Gene3D" id="2.60.120.200">
    <property type="match status" value="1"/>
</dbReference>
<dbReference type="GO" id="GO:0005886">
    <property type="term" value="C:plasma membrane"/>
    <property type="evidence" value="ECO:0000318"/>
    <property type="project" value="GO_Central"/>
</dbReference>
<keyword evidence="17" id="KW-0675">Receptor</keyword>
<feature type="binding site" evidence="22">
    <location>
        <position position="380"/>
    </location>
    <ligand>
        <name>ATP</name>
        <dbReference type="ChEBI" id="CHEBI:30616"/>
    </ligand>
</feature>
<evidence type="ECO:0000256" key="16">
    <source>
        <dbReference type="ARBA" id="ARBA00023136"/>
    </source>
</evidence>
<dbReference type="InterPro" id="IPR050528">
    <property type="entry name" value="L-type_Lectin-RKs"/>
</dbReference>
<keyword evidence="9" id="KW-0732">Signal</keyword>
<feature type="transmembrane region" description="Helical" evidence="23">
    <location>
        <begin position="282"/>
        <end position="306"/>
    </location>
</feature>
<dbReference type="InterPro" id="IPR013320">
    <property type="entry name" value="ConA-like_dom_sf"/>
</dbReference>
<evidence type="ECO:0000256" key="11">
    <source>
        <dbReference type="ARBA" id="ARBA00022741"/>
    </source>
</evidence>
<dbReference type="SUPFAM" id="SSF56112">
    <property type="entry name" value="Protein kinase-like (PK-like)"/>
    <property type="match status" value="1"/>
</dbReference>
<dbReference type="SUPFAM" id="SSF49899">
    <property type="entry name" value="Concanavalin A-like lectins/glucanases"/>
    <property type="match status" value="1"/>
</dbReference>
<evidence type="ECO:0000256" key="6">
    <source>
        <dbReference type="ARBA" id="ARBA00022527"/>
    </source>
</evidence>
<dbReference type="GO" id="GO:0009626">
    <property type="term" value="P:plant-type hypersensitive response"/>
    <property type="evidence" value="ECO:0007669"/>
    <property type="project" value="UniProtKB-ARBA"/>
</dbReference>
<dbReference type="InterPro" id="IPR011009">
    <property type="entry name" value="Kinase-like_dom_sf"/>
</dbReference>
<keyword evidence="18" id="KW-0325">Glycoprotein</keyword>
<dbReference type="InterPro" id="IPR008271">
    <property type="entry name" value="Ser/Thr_kinase_AS"/>
</dbReference>
<reference evidence="25 26" key="1">
    <citation type="journal article" date="2017" name="Nat. Commun.">
        <title>Genome assembly with in vitro proximity ligation data and whole-genome triplication in lettuce.</title>
        <authorList>
            <person name="Reyes-Chin-Wo S."/>
            <person name="Wang Z."/>
            <person name="Yang X."/>
            <person name="Kozik A."/>
            <person name="Arikit S."/>
            <person name="Song C."/>
            <person name="Xia L."/>
            <person name="Froenicke L."/>
            <person name="Lavelle D.O."/>
            <person name="Truco M.J."/>
            <person name="Xia R."/>
            <person name="Zhu S."/>
            <person name="Xu C."/>
            <person name="Xu H."/>
            <person name="Xu X."/>
            <person name="Cox K."/>
            <person name="Korf I."/>
            <person name="Meyers B.C."/>
            <person name="Michelmore R.W."/>
        </authorList>
    </citation>
    <scope>NUCLEOTIDE SEQUENCE [LARGE SCALE GENOMIC DNA]</scope>
    <source>
        <strain evidence="26">cv. Salinas</strain>
        <tissue evidence="25">Seedlings</tissue>
    </source>
</reference>
<keyword evidence="12" id="KW-0418">Kinase</keyword>
<dbReference type="InterPro" id="IPR001220">
    <property type="entry name" value="Legume_lectin_dom"/>
</dbReference>
<comment type="subcellular location">
    <subcellularLocation>
        <location evidence="1">Cell membrane</location>
        <topology evidence="1">Single-pass type I membrane protein</topology>
    </subcellularLocation>
</comment>
<comment type="subunit">
    <text evidence="21">Interacts with ABCG40.</text>
</comment>
<dbReference type="SMART" id="SM00220">
    <property type="entry name" value="S_TKc"/>
    <property type="match status" value="1"/>
</dbReference>
<organism evidence="25 26">
    <name type="scientific">Lactuca sativa</name>
    <name type="common">Garden lettuce</name>
    <dbReference type="NCBI Taxonomy" id="4236"/>
    <lineage>
        <taxon>Eukaryota</taxon>
        <taxon>Viridiplantae</taxon>
        <taxon>Streptophyta</taxon>
        <taxon>Embryophyta</taxon>
        <taxon>Tracheophyta</taxon>
        <taxon>Spermatophyta</taxon>
        <taxon>Magnoliopsida</taxon>
        <taxon>eudicotyledons</taxon>
        <taxon>Gunneridae</taxon>
        <taxon>Pentapetalae</taxon>
        <taxon>asterids</taxon>
        <taxon>campanulids</taxon>
        <taxon>Asterales</taxon>
        <taxon>Asteraceae</taxon>
        <taxon>Cichorioideae</taxon>
        <taxon>Cichorieae</taxon>
        <taxon>Lactucinae</taxon>
        <taxon>Lactuca</taxon>
    </lineage>
</organism>
<dbReference type="CDD" id="cd06899">
    <property type="entry name" value="lectin_legume_LecRK_Arcelin_ConA"/>
    <property type="match status" value="1"/>
</dbReference>
<dbReference type="PANTHER" id="PTHR27007">
    <property type="match status" value="1"/>
</dbReference>
<comment type="function">
    <text evidence="19">Involved in resistance response to the pathogenic oomycetes Phytophthora infestans and Phytophthora capsici.</text>
</comment>
<dbReference type="AlphaFoldDB" id="A0A9R1WD06"/>
<dbReference type="GO" id="GO:0002229">
    <property type="term" value="P:defense response to oomycetes"/>
    <property type="evidence" value="ECO:0007669"/>
    <property type="project" value="UniProtKB-ARBA"/>
</dbReference>
<sequence length="662" mass="73444">MCIIMASFCSCGTMYADITSCIYFLMLIFPISNSVYFQVARFDSDAKEVVYIGDAVPSFGAVEFNSVVYCCRVGQVLYKQRVPLWDSNSGKLSDFVTHFSFVIDTQKFVPYGHGLAFFLAPVGFTTPLNSAAGFLGLFNSTTSDNPSQGPIVSVEFDSYSNQEWDPPMEHVGINRNSLSSVAYAPWNASLHNKATANAWVSYNSTTKNLSVFWTYERNPSFQGNSNLSYQIDLKEVLPSWVTIGITASTGQYMERHTLQYWEFNSSLDIKDDNKTTSQKVKLGVGLAVPLGVLLAGGIIAYSIIYLRNHMSPSDETLETINLSSINDDLERGAGPKRFSYRDLALATNNFADDLKLGEGGFGCVYRGYLSRERKVVAVKKISSGSKQGKKEYITEVKVISSLRHRNLVQLIGWCHDDNQFLLVYEFMPNGSLDTHLFGKMDPLSWSVRYKISLGLASALFYLHEEWEQCVIHRDIKSSNVMLDSGFNVKLGDFGLARLMDHELGPQTTGNLAGTLGYMAPEYVRTGKASKESDVYSFGVVAMEICCGRKARDCIDGDSEMGLVDWVWCLHGKGEILSGVDERLNGDFDEEQGKCLMMVGLWCVLPDRSLRPSIRQAIQVLNFEAPIPNISVNMRVLGYHASATPTSTSGDPFLTSSSINIGR</sequence>
<evidence type="ECO:0000256" key="15">
    <source>
        <dbReference type="ARBA" id="ARBA00022989"/>
    </source>
</evidence>
<evidence type="ECO:0000256" key="20">
    <source>
        <dbReference type="ARBA" id="ARBA00058818"/>
    </source>
</evidence>
<evidence type="ECO:0000256" key="22">
    <source>
        <dbReference type="PROSITE-ProRule" id="PRU10141"/>
    </source>
</evidence>
<dbReference type="FunFam" id="1.10.510.10:FF:000240">
    <property type="entry name" value="Lectin-domain containing receptor kinase A4.3"/>
    <property type="match status" value="1"/>
</dbReference>
<proteinExistence type="inferred from homology"/>
<keyword evidence="6" id="KW-0723">Serine/threonine-protein kinase</keyword>
<evidence type="ECO:0000256" key="2">
    <source>
        <dbReference type="ARBA" id="ARBA00008536"/>
    </source>
</evidence>
<evidence type="ECO:0000256" key="14">
    <source>
        <dbReference type="ARBA" id="ARBA00022840"/>
    </source>
</evidence>
<evidence type="ECO:0000256" key="1">
    <source>
        <dbReference type="ARBA" id="ARBA00004251"/>
    </source>
</evidence>
<evidence type="ECO:0000256" key="5">
    <source>
        <dbReference type="ARBA" id="ARBA00022475"/>
    </source>
</evidence>
<accession>A0A9R1WD06</accession>
<dbReference type="Proteomes" id="UP000235145">
    <property type="component" value="Unassembled WGS sequence"/>
</dbReference>
<evidence type="ECO:0000256" key="10">
    <source>
        <dbReference type="ARBA" id="ARBA00022734"/>
    </source>
</evidence>
<dbReference type="EMBL" id="NBSK02000002">
    <property type="protein sequence ID" value="KAJ0221613.1"/>
    <property type="molecule type" value="Genomic_DNA"/>
</dbReference>
<evidence type="ECO:0000313" key="25">
    <source>
        <dbReference type="EMBL" id="KAJ0221613.1"/>
    </source>
</evidence>
<evidence type="ECO:0000256" key="12">
    <source>
        <dbReference type="ARBA" id="ARBA00022777"/>
    </source>
</evidence>
<evidence type="ECO:0000256" key="18">
    <source>
        <dbReference type="ARBA" id="ARBA00023180"/>
    </source>
</evidence>
<dbReference type="FunFam" id="3.30.200.20:FF:000168">
    <property type="entry name" value="L-type lectin-domain containing receptor kinase IX.1"/>
    <property type="match status" value="1"/>
</dbReference>
<evidence type="ECO:0000259" key="24">
    <source>
        <dbReference type="PROSITE" id="PS50011"/>
    </source>
</evidence>
<dbReference type="GO" id="GO:0005524">
    <property type="term" value="F:ATP binding"/>
    <property type="evidence" value="ECO:0007669"/>
    <property type="project" value="UniProtKB-UniRule"/>
</dbReference>
<keyword evidence="7" id="KW-0808">Transferase</keyword>
<keyword evidence="8 23" id="KW-0812">Transmembrane</keyword>
<feature type="domain" description="Protein kinase" evidence="24">
    <location>
        <begin position="350"/>
        <end position="622"/>
    </location>
</feature>
<dbReference type="GO" id="GO:0030246">
    <property type="term" value="F:carbohydrate binding"/>
    <property type="evidence" value="ECO:0007669"/>
    <property type="project" value="UniProtKB-KW"/>
</dbReference>
<evidence type="ECO:0000256" key="13">
    <source>
        <dbReference type="ARBA" id="ARBA00022821"/>
    </source>
</evidence>
<name>A0A9R1WD06_LACSA</name>
<dbReference type="InterPro" id="IPR019825">
    <property type="entry name" value="Lectin_legB_Mn/Ca_BS"/>
</dbReference>
<evidence type="ECO:0000256" key="17">
    <source>
        <dbReference type="ARBA" id="ARBA00023170"/>
    </source>
</evidence>
<evidence type="ECO:0000256" key="19">
    <source>
        <dbReference type="ARBA" id="ARBA00058054"/>
    </source>
</evidence>
<evidence type="ECO:0000256" key="7">
    <source>
        <dbReference type="ARBA" id="ARBA00022679"/>
    </source>
</evidence>
<evidence type="ECO:0000313" key="26">
    <source>
        <dbReference type="Proteomes" id="UP000235145"/>
    </source>
</evidence>
<dbReference type="CDD" id="cd14066">
    <property type="entry name" value="STKc_IRAK"/>
    <property type="match status" value="1"/>
</dbReference>
<evidence type="ECO:0000256" key="23">
    <source>
        <dbReference type="SAM" id="Phobius"/>
    </source>
</evidence>
<keyword evidence="14 22" id="KW-0067">ATP-binding</keyword>
<evidence type="ECO:0000256" key="4">
    <source>
        <dbReference type="ARBA" id="ARBA00012513"/>
    </source>
</evidence>
<dbReference type="Gene3D" id="1.10.510.10">
    <property type="entry name" value="Transferase(Phosphotransferase) domain 1"/>
    <property type="match status" value="1"/>
</dbReference>
<dbReference type="InterPro" id="IPR017441">
    <property type="entry name" value="Protein_kinase_ATP_BS"/>
</dbReference>
<dbReference type="Gene3D" id="3.30.200.20">
    <property type="entry name" value="Phosphorylase Kinase, domain 1"/>
    <property type="match status" value="1"/>
</dbReference>
<evidence type="ECO:0000256" key="8">
    <source>
        <dbReference type="ARBA" id="ARBA00022692"/>
    </source>
</evidence>
<evidence type="ECO:0000256" key="21">
    <source>
        <dbReference type="ARBA" id="ARBA00063357"/>
    </source>
</evidence>